<feature type="compositionally biased region" description="Pro residues" evidence="1">
    <location>
        <begin position="377"/>
        <end position="386"/>
    </location>
</feature>
<keyword evidence="2" id="KW-0812">Transmembrane</keyword>
<keyword evidence="2" id="KW-0472">Membrane</keyword>
<accession>A0A6A5X2U9</accession>
<proteinExistence type="predicted"/>
<feature type="compositionally biased region" description="Basic residues" evidence="1">
    <location>
        <begin position="151"/>
        <end position="169"/>
    </location>
</feature>
<feature type="compositionally biased region" description="Basic and acidic residues" evidence="1">
    <location>
        <begin position="294"/>
        <end position="307"/>
    </location>
</feature>
<dbReference type="AlphaFoldDB" id="A0A6A5X2U9"/>
<dbReference type="Proteomes" id="UP000799779">
    <property type="component" value="Unassembled WGS sequence"/>
</dbReference>
<evidence type="ECO:0000313" key="3">
    <source>
        <dbReference type="EMBL" id="KAF2006606.1"/>
    </source>
</evidence>
<keyword evidence="2" id="KW-1133">Transmembrane helix</keyword>
<name>A0A6A5X2U9_9PLEO</name>
<feature type="compositionally biased region" description="Polar residues" evidence="1">
    <location>
        <begin position="10"/>
        <end position="28"/>
    </location>
</feature>
<sequence length="450" mass="50111">MAGFSPRAPFQSSPRPDQQPDGTPASTFSARFSALHSNVRTMINGSSVYSNSPDPANDDTPKIGFLGFLRRPQSPPSPIIVPDRDVPRDSTDSRSPLRPQHTAGSYMRTIGPMGTPREPEISYHRHPADVPLNYGGSIDPETAQIQDEVQRRRRRRRRHHKTQRKHHRASYWVRRRDERGLCYGFIKNQAARGKCLACTISGLFLLAVLTIYLTIALTKKSLGQEVHVLFIMLILATTIFFCHSLIRLCMLALHPPSDTPRIPSITGPEGFRPINPIRVHLARDEELADALDTDLERGSRHADRSFSSDDEEESLAMEDEKEKPISMPPPAYGLWRSSVRVDPNLLHWQRVNDSALPPPTNPRTSVFNRVSAVAPSLPDPLAPSPPRSEISVEMDGPRPPSYVSEDGVSYIVEAAPRSMAPANVNVSSGMSDIHPAWRPGFNIPAPPRRL</sequence>
<evidence type="ECO:0000313" key="4">
    <source>
        <dbReference type="Proteomes" id="UP000799779"/>
    </source>
</evidence>
<reference evidence="3" key="1">
    <citation type="journal article" date="2020" name="Stud. Mycol.">
        <title>101 Dothideomycetes genomes: a test case for predicting lifestyles and emergence of pathogens.</title>
        <authorList>
            <person name="Haridas S."/>
            <person name="Albert R."/>
            <person name="Binder M."/>
            <person name="Bloem J."/>
            <person name="Labutti K."/>
            <person name="Salamov A."/>
            <person name="Andreopoulos B."/>
            <person name="Baker S."/>
            <person name="Barry K."/>
            <person name="Bills G."/>
            <person name="Bluhm B."/>
            <person name="Cannon C."/>
            <person name="Castanera R."/>
            <person name="Culley D."/>
            <person name="Daum C."/>
            <person name="Ezra D."/>
            <person name="Gonzalez J."/>
            <person name="Henrissat B."/>
            <person name="Kuo A."/>
            <person name="Liang C."/>
            <person name="Lipzen A."/>
            <person name="Lutzoni F."/>
            <person name="Magnuson J."/>
            <person name="Mondo S."/>
            <person name="Nolan M."/>
            <person name="Ohm R."/>
            <person name="Pangilinan J."/>
            <person name="Park H.-J."/>
            <person name="Ramirez L."/>
            <person name="Alfaro M."/>
            <person name="Sun H."/>
            <person name="Tritt A."/>
            <person name="Yoshinaga Y."/>
            <person name="Zwiers L.-H."/>
            <person name="Turgeon B."/>
            <person name="Goodwin S."/>
            <person name="Spatafora J."/>
            <person name="Crous P."/>
            <person name="Grigoriev I."/>
        </authorList>
    </citation>
    <scope>NUCLEOTIDE SEQUENCE</scope>
    <source>
        <strain evidence="3">CBS 123094</strain>
    </source>
</reference>
<keyword evidence="4" id="KW-1185">Reference proteome</keyword>
<feature type="compositionally biased region" description="Polar residues" evidence="1">
    <location>
        <begin position="44"/>
        <end position="54"/>
    </location>
</feature>
<organism evidence="3 4">
    <name type="scientific">Amniculicola lignicola CBS 123094</name>
    <dbReference type="NCBI Taxonomy" id="1392246"/>
    <lineage>
        <taxon>Eukaryota</taxon>
        <taxon>Fungi</taxon>
        <taxon>Dikarya</taxon>
        <taxon>Ascomycota</taxon>
        <taxon>Pezizomycotina</taxon>
        <taxon>Dothideomycetes</taxon>
        <taxon>Pleosporomycetidae</taxon>
        <taxon>Pleosporales</taxon>
        <taxon>Amniculicolaceae</taxon>
        <taxon>Amniculicola</taxon>
    </lineage>
</organism>
<dbReference type="EMBL" id="ML977559">
    <property type="protein sequence ID" value="KAF2006606.1"/>
    <property type="molecule type" value="Genomic_DNA"/>
</dbReference>
<feature type="transmembrane region" description="Helical" evidence="2">
    <location>
        <begin position="195"/>
        <end position="215"/>
    </location>
</feature>
<feature type="region of interest" description="Disordered" evidence="1">
    <location>
        <begin position="135"/>
        <end position="169"/>
    </location>
</feature>
<feature type="compositionally biased region" description="Acidic residues" evidence="1">
    <location>
        <begin position="308"/>
        <end position="317"/>
    </location>
</feature>
<evidence type="ECO:0000256" key="2">
    <source>
        <dbReference type="SAM" id="Phobius"/>
    </source>
</evidence>
<protein>
    <submittedName>
        <fullName evidence="3">Uncharacterized protein</fullName>
    </submittedName>
</protein>
<feature type="transmembrane region" description="Helical" evidence="2">
    <location>
        <begin position="227"/>
        <end position="246"/>
    </location>
</feature>
<feature type="region of interest" description="Disordered" evidence="1">
    <location>
        <begin position="292"/>
        <end position="328"/>
    </location>
</feature>
<feature type="region of interest" description="Disordered" evidence="1">
    <location>
        <begin position="44"/>
        <end position="111"/>
    </location>
</feature>
<feature type="compositionally biased region" description="Basic and acidic residues" evidence="1">
    <location>
        <begin position="82"/>
        <end position="92"/>
    </location>
</feature>
<evidence type="ECO:0000256" key="1">
    <source>
        <dbReference type="SAM" id="MobiDB-lite"/>
    </source>
</evidence>
<gene>
    <name evidence="3" type="ORF">P154DRAFT_421722</name>
</gene>
<feature type="region of interest" description="Disordered" evidence="1">
    <location>
        <begin position="377"/>
        <end position="400"/>
    </location>
</feature>
<feature type="region of interest" description="Disordered" evidence="1">
    <location>
        <begin position="1"/>
        <end position="28"/>
    </location>
</feature>
<dbReference type="OrthoDB" id="5417811at2759"/>